<dbReference type="CDD" id="cd07042">
    <property type="entry name" value="STAS_SulP_like_sulfate_transporter"/>
    <property type="match status" value="1"/>
</dbReference>
<evidence type="ECO:0000256" key="1">
    <source>
        <dbReference type="ARBA" id="ARBA00004141"/>
    </source>
</evidence>
<feature type="transmembrane region" description="Helical" evidence="5">
    <location>
        <begin position="352"/>
        <end position="382"/>
    </location>
</feature>
<dbReference type="InterPro" id="IPR018045">
    <property type="entry name" value="S04_transporter_CS"/>
</dbReference>
<dbReference type="PANTHER" id="PTHR43310:SF1">
    <property type="entry name" value="SULFATE TRANSPORTER YBAR-RELATED"/>
    <property type="match status" value="1"/>
</dbReference>
<sequence>MLPSIKQTWFSNIRGDVLAGLVVALALIPEAIAFSIIAGVDPKIGLYASFSMAVVIAFAGGRPGMISAATGAMALLMVTLVKNHGLEYLLAATLLCGVLQIIAGYLKLGELMRFVSRSVVTGFVNALAILIFLAQLPELTDVTWHVYAMTAAGLGIIYLLPLVPVVGKLLPSPLVCIVVLTLVAIAFSIDIRTVGDMGELPDSLPVFLWPQVPLNLDTLAIIFPYSLSLAVVGLLESMMTATIVDDLTDTQSDKNRECKGQGIANIATGLLGGMAGCAMIGQSVINVKSGGRGRLSTLVAGAVLLILVVFLGPWVSQIPMAALVAVMIMVSIGTFSWDSVKNLKTLPKSSSLVMIATVVVVVFTHNLAYGVLVGVLLSALFFANKVGQILYVGSEATGDNSREYQVVGQVFFSSAEQFIAAFDFKEVIDQVRIDLSRAHFWDITAISALDKVVLSFRREGTEVEMIGLNEASATLVDRFAVHKDPKAVEKLMGH</sequence>
<dbReference type="PROSITE" id="PS50801">
    <property type="entry name" value="STAS"/>
    <property type="match status" value="1"/>
</dbReference>
<feature type="transmembrane region" description="Helical" evidence="5">
    <location>
        <begin position="88"/>
        <end position="106"/>
    </location>
</feature>
<evidence type="ECO:0000313" key="7">
    <source>
        <dbReference type="EMBL" id="MBL1377175.1"/>
    </source>
</evidence>
<dbReference type="Pfam" id="PF00916">
    <property type="entry name" value="Sulfate_transp"/>
    <property type="match status" value="2"/>
</dbReference>
<evidence type="ECO:0000256" key="2">
    <source>
        <dbReference type="ARBA" id="ARBA00022692"/>
    </source>
</evidence>
<reference evidence="8" key="1">
    <citation type="submission" date="2021-01" db="EMBL/GenBank/DDBJ databases">
        <title>Genome public.</title>
        <authorList>
            <person name="Liu C."/>
            <person name="Sun Q."/>
        </authorList>
    </citation>
    <scope>NUCLEOTIDE SEQUENCE [LARGE SCALE GENOMIC DNA]</scope>
    <source>
        <strain evidence="8">CGMCC 1.18722</strain>
    </source>
</reference>
<feature type="domain" description="STAS" evidence="6">
    <location>
        <begin position="404"/>
        <end position="494"/>
    </location>
</feature>
<keyword evidence="2 5" id="KW-0812">Transmembrane</keyword>
<protein>
    <submittedName>
        <fullName evidence="7">SulP family inorganic anion transporter</fullName>
    </submittedName>
</protein>
<feature type="transmembrane region" description="Helical" evidence="5">
    <location>
        <begin position="142"/>
        <end position="162"/>
    </location>
</feature>
<evidence type="ECO:0000256" key="4">
    <source>
        <dbReference type="ARBA" id="ARBA00023136"/>
    </source>
</evidence>
<evidence type="ECO:0000256" key="3">
    <source>
        <dbReference type="ARBA" id="ARBA00022989"/>
    </source>
</evidence>
<dbReference type="Proteomes" id="UP000638570">
    <property type="component" value="Unassembled WGS sequence"/>
</dbReference>
<evidence type="ECO:0000259" key="6">
    <source>
        <dbReference type="PROSITE" id="PS50801"/>
    </source>
</evidence>
<feature type="transmembrane region" description="Helical" evidence="5">
    <location>
        <begin position="214"/>
        <end position="235"/>
    </location>
</feature>
<feature type="transmembrane region" description="Helical" evidence="5">
    <location>
        <begin position="118"/>
        <end position="136"/>
    </location>
</feature>
<dbReference type="PROSITE" id="PS01130">
    <property type="entry name" value="SLC26A"/>
    <property type="match status" value="1"/>
</dbReference>
<name>A0ABS1QQP2_9GAMM</name>
<dbReference type="Gene3D" id="3.30.750.24">
    <property type="entry name" value="STAS domain"/>
    <property type="match status" value="1"/>
</dbReference>
<dbReference type="InterPro" id="IPR036513">
    <property type="entry name" value="STAS_dom_sf"/>
</dbReference>
<dbReference type="EMBL" id="JAERTZ010000018">
    <property type="protein sequence ID" value="MBL1377175.1"/>
    <property type="molecule type" value="Genomic_DNA"/>
</dbReference>
<comment type="subcellular location">
    <subcellularLocation>
        <location evidence="1">Membrane</location>
        <topology evidence="1">Multi-pass membrane protein</topology>
    </subcellularLocation>
</comment>
<dbReference type="PANTHER" id="PTHR43310">
    <property type="entry name" value="SULFATE TRANSPORTER YBAR-RELATED"/>
    <property type="match status" value="1"/>
</dbReference>
<organism evidence="7 8">
    <name type="scientific">Zobellella iuensis</name>
    <dbReference type="NCBI Taxonomy" id="2803811"/>
    <lineage>
        <taxon>Bacteria</taxon>
        <taxon>Pseudomonadati</taxon>
        <taxon>Pseudomonadota</taxon>
        <taxon>Gammaproteobacteria</taxon>
        <taxon>Aeromonadales</taxon>
        <taxon>Aeromonadaceae</taxon>
        <taxon>Zobellella</taxon>
    </lineage>
</organism>
<dbReference type="InterPro" id="IPR011547">
    <property type="entry name" value="SLC26A/SulP_dom"/>
</dbReference>
<keyword evidence="8" id="KW-1185">Reference proteome</keyword>
<dbReference type="RefSeq" id="WP_202083779.1">
    <property type="nucleotide sequence ID" value="NZ_JAERTZ010000018.1"/>
</dbReference>
<keyword evidence="4 5" id="KW-0472">Membrane</keyword>
<dbReference type="InterPro" id="IPR002645">
    <property type="entry name" value="STAS_dom"/>
</dbReference>
<comment type="caution">
    <text evidence="7">The sequence shown here is derived from an EMBL/GenBank/DDBJ whole genome shotgun (WGS) entry which is preliminary data.</text>
</comment>
<feature type="transmembrane region" description="Helical" evidence="5">
    <location>
        <begin position="43"/>
        <end position="60"/>
    </location>
</feature>
<accession>A0ABS1QQP2</accession>
<evidence type="ECO:0000313" key="8">
    <source>
        <dbReference type="Proteomes" id="UP000638570"/>
    </source>
</evidence>
<keyword evidence="3 5" id="KW-1133">Transmembrane helix</keyword>
<dbReference type="InterPro" id="IPR052706">
    <property type="entry name" value="Membrane-Transporter-like"/>
</dbReference>
<feature type="transmembrane region" description="Helical" evidence="5">
    <location>
        <begin position="174"/>
        <end position="194"/>
    </location>
</feature>
<gene>
    <name evidence="7" type="ORF">JKV55_07495</name>
</gene>
<feature type="transmembrane region" description="Helical" evidence="5">
    <location>
        <begin position="295"/>
        <end position="315"/>
    </location>
</feature>
<evidence type="ECO:0000256" key="5">
    <source>
        <dbReference type="SAM" id="Phobius"/>
    </source>
</evidence>
<dbReference type="SUPFAM" id="SSF52091">
    <property type="entry name" value="SpoIIaa-like"/>
    <property type="match status" value="1"/>
</dbReference>
<dbReference type="Pfam" id="PF01740">
    <property type="entry name" value="STAS"/>
    <property type="match status" value="1"/>
</dbReference>
<feature type="transmembrane region" description="Helical" evidence="5">
    <location>
        <begin position="321"/>
        <end position="340"/>
    </location>
</feature>
<proteinExistence type="predicted"/>